<evidence type="ECO:0000313" key="6">
    <source>
        <dbReference type="EMBL" id="ETO27462.1"/>
    </source>
</evidence>
<evidence type="ECO:0000313" key="7">
    <source>
        <dbReference type="Proteomes" id="UP000023152"/>
    </source>
</evidence>
<accession>X6NQ27</accession>
<dbReference type="Pfam" id="PF00335">
    <property type="entry name" value="Tetraspanin"/>
    <property type="match status" value="1"/>
</dbReference>
<dbReference type="Proteomes" id="UP000023152">
    <property type="component" value="Unassembled WGS sequence"/>
</dbReference>
<gene>
    <name evidence="6" type="ORF">RFI_09669</name>
</gene>
<evidence type="ECO:0000256" key="1">
    <source>
        <dbReference type="ARBA" id="ARBA00004141"/>
    </source>
</evidence>
<feature type="transmembrane region" description="Helical" evidence="5">
    <location>
        <begin position="107"/>
        <end position="129"/>
    </location>
</feature>
<feature type="transmembrane region" description="Helical" evidence="5">
    <location>
        <begin position="39"/>
        <end position="63"/>
    </location>
</feature>
<dbReference type="InterPro" id="IPR018499">
    <property type="entry name" value="Tetraspanin/Peripherin"/>
</dbReference>
<comment type="caution">
    <text evidence="6">The sequence shown here is derived from an EMBL/GenBank/DDBJ whole genome shotgun (WGS) entry which is preliminary data.</text>
</comment>
<evidence type="ECO:0000256" key="2">
    <source>
        <dbReference type="ARBA" id="ARBA00022692"/>
    </source>
</evidence>
<dbReference type="EMBL" id="ASPP01007240">
    <property type="protein sequence ID" value="ETO27462.1"/>
    <property type="molecule type" value="Genomic_DNA"/>
</dbReference>
<feature type="transmembrane region" description="Helical" evidence="5">
    <location>
        <begin position="75"/>
        <end position="95"/>
    </location>
</feature>
<dbReference type="AlphaFoldDB" id="X6NQ27"/>
<evidence type="ECO:0000256" key="5">
    <source>
        <dbReference type="SAM" id="Phobius"/>
    </source>
</evidence>
<sequence>MERQNRGGSAMNKYDSKAVGYAMGREYKEPCCTRLARGFILYVNVGLSILAIVILSVGIYSFTEGHVSYVGQVNSALFALSLVLGILILGIAILGCIAAKTNSQCMLIFYVIGLCVTFIFEIVIVSLVFNPSHLKGLIKQRWDSLSDSQRSKFEEQFNCCGFDGSDTSSDGTSYGVFNDTLTTTTTSSCPGCYHEIEKSLRSVQFALGALALLMICYQMLMLCVSMLSVVSFFSKIEPFFFVVLGWKKSNFLFLIHKTVRHVLNFSNERFNSLGNFTNNHVLSKNFILFFGLSSSALTKNTVRHIPPKQKHYTINFLRHAMFDHFSVKKFNGLITILLI</sequence>
<reference evidence="6 7" key="1">
    <citation type="journal article" date="2013" name="Curr. Biol.">
        <title>The Genome of the Foraminiferan Reticulomyxa filosa.</title>
        <authorList>
            <person name="Glockner G."/>
            <person name="Hulsmann N."/>
            <person name="Schleicher M."/>
            <person name="Noegel A.A."/>
            <person name="Eichinger L."/>
            <person name="Gallinger C."/>
            <person name="Pawlowski J."/>
            <person name="Sierra R."/>
            <person name="Euteneuer U."/>
            <person name="Pillet L."/>
            <person name="Moustafa A."/>
            <person name="Platzer M."/>
            <person name="Groth M."/>
            <person name="Szafranski K."/>
            <person name="Schliwa M."/>
        </authorList>
    </citation>
    <scope>NUCLEOTIDE SEQUENCE [LARGE SCALE GENOMIC DNA]</scope>
</reference>
<dbReference type="GO" id="GO:0016020">
    <property type="term" value="C:membrane"/>
    <property type="evidence" value="ECO:0007669"/>
    <property type="project" value="UniProtKB-SubCell"/>
</dbReference>
<evidence type="ECO:0000256" key="4">
    <source>
        <dbReference type="ARBA" id="ARBA00023136"/>
    </source>
</evidence>
<comment type="subcellular location">
    <subcellularLocation>
        <location evidence="1">Membrane</location>
        <topology evidence="1">Multi-pass membrane protein</topology>
    </subcellularLocation>
</comment>
<feature type="transmembrane region" description="Helical" evidence="5">
    <location>
        <begin position="205"/>
        <end position="233"/>
    </location>
</feature>
<organism evidence="6 7">
    <name type="scientific">Reticulomyxa filosa</name>
    <dbReference type="NCBI Taxonomy" id="46433"/>
    <lineage>
        <taxon>Eukaryota</taxon>
        <taxon>Sar</taxon>
        <taxon>Rhizaria</taxon>
        <taxon>Retaria</taxon>
        <taxon>Foraminifera</taxon>
        <taxon>Monothalamids</taxon>
        <taxon>Reticulomyxidae</taxon>
        <taxon>Reticulomyxa</taxon>
    </lineage>
</organism>
<protein>
    <submittedName>
        <fullName evidence="6">Tetraspanin-31 A</fullName>
    </submittedName>
</protein>
<proteinExistence type="predicted"/>
<evidence type="ECO:0000256" key="3">
    <source>
        <dbReference type="ARBA" id="ARBA00022989"/>
    </source>
</evidence>
<dbReference type="PANTHER" id="PTHR19282">
    <property type="entry name" value="TETRASPANIN"/>
    <property type="match status" value="1"/>
</dbReference>
<keyword evidence="7" id="KW-1185">Reference proteome</keyword>
<keyword evidence="3 5" id="KW-1133">Transmembrane helix</keyword>
<keyword evidence="4 5" id="KW-0472">Membrane</keyword>
<keyword evidence="2 5" id="KW-0812">Transmembrane</keyword>
<name>X6NQ27_RETFI</name>
<dbReference type="PRINTS" id="PR00259">
    <property type="entry name" value="TMFOUR"/>
</dbReference>